<dbReference type="InterPro" id="IPR041373">
    <property type="entry name" value="RT_RNaseH"/>
</dbReference>
<dbReference type="InterPro" id="IPR012337">
    <property type="entry name" value="RNaseH-like_sf"/>
</dbReference>
<feature type="domain" description="Integrase catalytic" evidence="7">
    <location>
        <begin position="264"/>
        <end position="428"/>
    </location>
</feature>
<accession>A0AAW2LNH6</accession>
<dbReference type="GO" id="GO:0003964">
    <property type="term" value="F:RNA-directed DNA polymerase activity"/>
    <property type="evidence" value="ECO:0007669"/>
    <property type="project" value="UniProtKB-KW"/>
</dbReference>
<evidence type="ECO:0000256" key="4">
    <source>
        <dbReference type="ARBA" id="ARBA00022759"/>
    </source>
</evidence>
<dbReference type="Gene3D" id="1.10.340.70">
    <property type="match status" value="1"/>
</dbReference>
<sequence>MLVLPTLSLPDFTQPFQVTTDASQIAIGAVLSQACRPIAFFSKKMSSRMQSASAYEREMFAITEAVRKWRHYLLGRKFHIFTDQQSLRSLLTQTVQTPAQHKWLSKLLGFDYEIFYTPGKENVVADALSRHSDACLSSFLAVSTATSALLQELRDFYSSHPAGVSLLQTIRHSPSSRLVFSDAHGLVLLDNHLFIPLETGLRPTLLSEFHCSPLGVTRACVRLCSRLAASFFWPKMRSDVKAFVLRCSTCQTSKYSTQRPIGTLQPLPVPQRVWDDLSMDFITHLPLSHGKSVIWVVVDRLTKYAHFIGLPPRFSASSLAGTFAVEIYRLHSMPRSIVSDRDPLFLSTFWCELFRLSGTRLAFSSAYHPQSDGQTEVLNRVLETYLRCFVNEEPCLWFRFLHLAEFWYNSSHHSSIGMSPFHALYGRPPPSFVPYISGSSTVASLEDSLRQR</sequence>
<dbReference type="Pfam" id="PF17921">
    <property type="entry name" value="Integrase_H2C2"/>
    <property type="match status" value="1"/>
</dbReference>
<evidence type="ECO:0000256" key="3">
    <source>
        <dbReference type="ARBA" id="ARBA00022722"/>
    </source>
</evidence>
<keyword evidence="3" id="KW-0540">Nuclease</keyword>
<evidence type="ECO:0000256" key="5">
    <source>
        <dbReference type="ARBA" id="ARBA00022801"/>
    </source>
</evidence>
<dbReference type="EMBL" id="JACGWJ010000024">
    <property type="protein sequence ID" value="KAL0319962.1"/>
    <property type="molecule type" value="Genomic_DNA"/>
</dbReference>
<dbReference type="CDD" id="cd09274">
    <property type="entry name" value="RNase_HI_RT_Ty3"/>
    <property type="match status" value="1"/>
</dbReference>
<keyword evidence="2" id="KW-0548">Nucleotidyltransferase</keyword>
<dbReference type="InterPro" id="IPR050951">
    <property type="entry name" value="Retrovirus_Pol_polyprotein"/>
</dbReference>
<dbReference type="InterPro" id="IPR001584">
    <property type="entry name" value="Integrase_cat-core"/>
</dbReference>
<evidence type="ECO:0000259" key="7">
    <source>
        <dbReference type="PROSITE" id="PS50994"/>
    </source>
</evidence>
<dbReference type="GO" id="GO:0003676">
    <property type="term" value="F:nucleic acid binding"/>
    <property type="evidence" value="ECO:0007669"/>
    <property type="project" value="InterPro"/>
</dbReference>
<dbReference type="InterPro" id="IPR041588">
    <property type="entry name" value="Integrase_H2C2"/>
</dbReference>
<evidence type="ECO:0000313" key="8">
    <source>
        <dbReference type="EMBL" id="KAL0319962.1"/>
    </source>
</evidence>
<keyword evidence="6" id="KW-0695">RNA-directed DNA polymerase</keyword>
<dbReference type="Gene3D" id="3.10.20.370">
    <property type="match status" value="1"/>
</dbReference>
<evidence type="ECO:0000256" key="1">
    <source>
        <dbReference type="ARBA" id="ARBA00022679"/>
    </source>
</evidence>
<dbReference type="PROSITE" id="PS50994">
    <property type="entry name" value="INTEGRASE"/>
    <property type="match status" value="1"/>
</dbReference>
<reference evidence="8" key="1">
    <citation type="submission" date="2020-06" db="EMBL/GenBank/DDBJ databases">
        <authorList>
            <person name="Li T."/>
            <person name="Hu X."/>
            <person name="Zhang T."/>
            <person name="Song X."/>
            <person name="Zhang H."/>
            <person name="Dai N."/>
            <person name="Sheng W."/>
            <person name="Hou X."/>
            <person name="Wei L."/>
        </authorList>
    </citation>
    <scope>NUCLEOTIDE SEQUENCE</scope>
    <source>
        <strain evidence="8">G02</strain>
        <tissue evidence="8">Leaf</tissue>
    </source>
</reference>
<dbReference type="InterPro" id="IPR043502">
    <property type="entry name" value="DNA/RNA_pol_sf"/>
</dbReference>
<dbReference type="SUPFAM" id="SSF53098">
    <property type="entry name" value="Ribonuclease H-like"/>
    <property type="match status" value="1"/>
</dbReference>
<reference evidence="8" key="2">
    <citation type="journal article" date="2024" name="Plant">
        <title>Genomic evolution and insights into agronomic trait innovations of Sesamum species.</title>
        <authorList>
            <person name="Miao H."/>
            <person name="Wang L."/>
            <person name="Qu L."/>
            <person name="Liu H."/>
            <person name="Sun Y."/>
            <person name="Le M."/>
            <person name="Wang Q."/>
            <person name="Wei S."/>
            <person name="Zheng Y."/>
            <person name="Lin W."/>
            <person name="Duan Y."/>
            <person name="Cao H."/>
            <person name="Xiong S."/>
            <person name="Wang X."/>
            <person name="Wei L."/>
            <person name="Li C."/>
            <person name="Ma Q."/>
            <person name="Ju M."/>
            <person name="Zhao R."/>
            <person name="Li G."/>
            <person name="Mu C."/>
            <person name="Tian Q."/>
            <person name="Mei H."/>
            <person name="Zhang T."/>
            <person name="Gao T."/>
            <person name="Zhang H."/>
        </authorList>
    </citation>
    <scope>NUCLEOTIDE SEQUENCE</scope>
    <source>
        <strain evidence="8">G02</strain>
    </source>
</reference>
<name>A0AAW2LNH6_SESRA</name>
<protein>
    <submittedName>
        <fullName evidence="8">Retrovirus-related Pol polyprotein from transposon.6</fullName>
    </submittedName>
</protein>
<gene>
    <name evidence="8" type="ORF">Sradi_5257700</name>
</gene>
<dbReference type="InterPro" id="IPR036397">
    <property type="entry name" value="RNaseH_sf"/>
</dbReference>
<keyword evidence="1" id="KW-0808">Transferase</keyword>
<dbReference type="GO" id="GO:0016787">
    <property type="term" value="F:hydrolase activity"/>
    <property type="evidence" value="ECO:0007669"/>
    <property type="project" value="UniProtKB-KW"/>
</dbReference>
<dbReference type="FunFam" id="3.10.20.370:FF:000001">
    <property type="entry name" value="Retrovirus-related Pol polyprotein from transposon 17.6-like protein"/>
    <property type="match status" value="1"/>
</dbReference>
<organism evidence="8">
    <name type="scientific">Sesamum radiatum</name>
    <name type="common">Black benniseed</name>
    <dbReference type="NCBI Taxonomy" id="300843"/>
    <lineage>
        <taxon>Eukaryota</taxon>
        <taxon>Viridiplantae</taxon>
        <taxon>Streptophyta</taxon>
        <taxon>Embryophyta</taxon>
        <taxon>Tracheophyta</taxon>
        <taxon>Spermatophyta</taxon>
        <taxon>Magnoliopsida</taxon>
        <taxon>eudicotyledons</taxon>
        <taxon>Gunneridae</taxon>
        <taxon>Pentapetalae</taxon>
        <taxon>asterids</taxon>
        <taxon>lamiids</taxon>
        <taxon>Lamiales</taxon>
        <taxon>Pedaliaceae</taxon>
        <taxon>Sesamum</taxon>
    </lineage>
</organism>
<dbReference type="GO" id="GO:0015074">
    <property type="term" value="P:DNA integration"/>
    <property type="evidence" value="ECO:0007669"/>
    <property type="project" value="InterPro"/>
</dbReference>
<dbReference type="PANTHER" id="PTHR37984">
    <property type="entry name" value="PROTEIN CBG26694"/>
    <property type="match status" value="1"/>
</dbReference>
<dbReference type="SUPFAM" id="SSF56672">
    <property type="entry name" value="DNA/RNA polymerases"/>
    <property type="match status" value="1"/>
</dbReference>
<dbReference type="Pfam" id="PF17917">
    <property type="entry name" value="RT_RNaseH"/>
    <property type="match status" value="1"/>
</dbReference>
<keyword evidence="5" id="KW-0378">Hydrolase</keyword>
<dbReference type="AlphaFoldDB" id="A0AAW2LNH6"/>
<dbReference type="Gene3D" id="3.30.420.10">
    <property type="entry name" value="Ribonuclease H-like superfamily/Ribonuclease H"/>
    <property type="match status" value="1"/>
</dbReference>
<proteinExistence type="predicted"/>
<dbReference type="GO" id="GO:0004519">
    <property type="term" value="F:endonuclease activity"/>
    <property type="evidence" value="ECO:0007669"/>
    <property type="project" value="UniProtKB-KW"/>
</dbReference>
<evidence type="ECO:0000256" key="6">
    <source>
        <dbReference type="ARBA" id="ARBA00022918"/>
    </source>
</evidence>
<evidence type="ECO:0000256" key="2">
    <source>
        <dbReference type="ARBA" id="ARBA00022695"/>
    </source>
</evidence>
<comment type="caution">
    <text evidence="8">The sequence shown here is derived from an EMBL/GenBank/DDBJ whole genome shotgun (WGS) entry which is preliminary data.</text>
</comment>
<dbReference type="PANTHER" id="PTHR37984:SF5">
    <property type="entry name" value="PROTEIN NYNRIN-LIKE"/>
    <property type="match status" value="1"/>
</dbReference>
<keyword evidence="4" id="KW-0255">Endonuclease</keyword>